<keyword evidence="3" id="KW-1185">Reference proteome</keyword>
<evidence type="ECO:0000256" key="1">
    <source>
        <dbReference type="SAM" id="Phobius"/>
    </source>
</evidence>
<evidence type="ECO:0000313" key="2">
    <source>
        <dbReference type="EMBL" id="RUL67121.1"/>
    </source>
</evidence>
<gene>
    <name evidence="2" type="ORF">EKH79_00500</name>
</gene>
<dbReference type="OrthoDB" id="5422038at2"/>
<name>A0A3S0RGS3_9GAMM</name>
<dbReference type="EMBL" id="RYZR01000001">
    <property type="protein sequence ID" value="RUL67121.1"/>
    <property type="molecule type" value="Genomic_DNA"/>
</dbReference>
<feature type="transmembrane region" description="Helical" evidence="1">
    <location>
        <begin position="21"/>
        <end position="42"/>
    </location>
</feature>
<reference evidence="2 3" key="1">
    <citation type="submission" date="2018-12" db="EMBL/GenBank/DDBJ databases">
        <title>Dyella dinghuensis sp. nov. DHOA06 and Dyella choica sp. nov. 4M-K27, isolated from forest soil.</title>
        <authorList>
            <person name="Qiu L.-H."/>
            <person name="Gao Z.-H."/>
        </authorList>
    </citation>
    <scope>NUCLEOTIDE SEQUENCE [LARGE SCALE GENOMIC DNA]</scope>
    <source>
        <strain evidence="2 3">DHOA06</strain>
    </source>
</reference>
<feature type="transmembrane region" description="Helical" evidence="1">
    <location>
        <begin position="54"/>
        <end position="71"/>
    </location>
</feature>
<sequence>MTTEHRYWFGRKRIGWGWGPRTWEGWLTVIIYALLMMTLPSYLGPQWGDNGVRMVWIGLTVLFFVIFFWKLERTGLG</sequence>
<accession>A0A3S0RGS3</accession>
<dbReference type="AlphaFoldDB" id="A0A3S0RGS3"/>
<keyword evidence="1" id="KW-1133">Transmembrane helix</keyword>
<proteinExistence type="predicted"/>
<dbReference type="RefSeq" id="WP_126671832.1">
    <property type="nucleotide sequence ID" value="NZ_RYZR01000001.1"/>
</dbReference>
<dbReference type="Proteomes" id="UP000267077">
    <property type="component" value="Unassembled WGS sequence"/>
</dbReference>
<comment type="caution">
    <text evidence="2">The sequence shown here is derived from an EMBL/GenBank/DDBJ whole genome shotgun (WGS) entry which is preliminary data.</text>
</comment>
<organism evidence="2 3">
    <name type="scientific">Dyella dinghuensis</name>
    <dbReference type="NCBI Taxonomy" id="1920169"/>
    <lineage>
        <taxon>Bacteria</taxon>
        <taxon>Pseudomonadati</taxon>
        <taxon>Pseudomonadota</taxon>
        <taxon>Gammaproteobacteria</taxon>
        <taxon>Lysobacterales</taxon>
        <taxon>Rhodanobacteraceae</taxon>
        <taxon>Dyella</taxon>
    </lineage>
</organism>
<evidence type="ECO:0000313" key="3">
    <source>
        <dbReference type="Proteomes" id="UP000267077"/>
    </source>
</evidence>
<keyword evidence="1" id="KW-0472">Membrane</keyword>
<protein>
    <submittedName>
        <fullName evidence="2">Uncharacterized protein</fullName>
    </submittedName>
</protein>
<keyword evidence="1" id="KW-0812">Transmembrane</keyword>